<evidence type="ECO:0000313" key="2">
    <source>
        <dbReference type="Proteomes" id="UP000188605"/>
    </source>
</evidence>
<evidence type="ECO:0000313" key="1">
    <source>
        <dbReference type="EMBL" id="ONI41925.1"/>
    </source>
</evidence>
<name>A0ACC8XEZ1_9FIRM</name>
<keyword evidence="2" id="KW-1185">Reference proteome</keyword>
<sequence length="308" mass="34067">MVDPIIFDNIDNMFTSLSDDEKNSEAIAYDSRTFLQDAIKRFKKNKLAVAGLIFIIFIIALAIIVPIVSPYSYEEQNLQARNLLPSAEHLFGTDKLGRDIFVRIMYGARISLSIGFSAAIINLFIGIVYGGIAGYFGGRIDVLMMRAVDIIYSVPTLLYTILILMVFGNSPISMLIAICATSWIGMARQVRTQIMSLKEQEFALAAKVIGASKRRIIFRHLIMNALGPIIVTLTMMVPSAIFTESFLSFVGIGISEPQSSWGLLANASRELIHTHPIQVIWPLTIMSLTILSLNFVGDGLGESLEPRK</sequence>
<protein>
    <submittedName>
        <fullName evidence="1">Diguanylate cyclase</fullName>
    </submittedName>
</protein>
<organism evidence="1 2">
    <name type="scientific">Candidatus Epulonipiscium fishelsonii</name>
    <dbReference type="NCBI Taxonomy" id="77094"/>
    <lineage>
        <taxon>Bacteria</taxon>
        <taxon>Bacillati</taxon>
        <taxon>Bacillota</taxon>
        <taxon>Clostridia</taxon>
        <taxon>Lachnospirales</taxon>
        <taxon>Lachnospiraceae</taxon>
        <taxon>Candidatus Epulonipiscium</taxon>
    </lineage>
</organism>
<dbReference type="Proteomes" id="UP000188605">
    <property type="component" value="Unassembled WGS sequence"/>
</dbReference>
<proteinExistence type="predicted"/>
<comment type="caution">
    <text evidence="1">The sequence shown here is derived from an EMBL/GenBank/DDBJ whole genome shotgun (WGS) entry which is preliminary data.</text>
</comment>
<dbReference type="EMBL" id="LJDB01000025">
    <property type="protein sequence ID" value="ONI41925.1"/>
    <property type="molecule type" value="Genomic_DNA"/>
</dbReference>
<accession>A0ACC8XEZ1</accession>
<reference evidence="1" key="1">
    <citation type="submission" date="2016-08" db="EMBL/GenBank/DDBJ databases">
        <authorList>
            <person name="Ngugi D.K."/>
            <person name="Miyake S."/>
            <person name="Stingl U."/>
        </authorList>
    </citation>
    <scope>NUCLEOTIDE SEQUENCE</scope>
    <source>
        <strain evidence="1">SCG-B11WGA-EpuloA1</strain>
    </source>
</reference>
<gene>
    <name evidence="1" type="ORF">AN396_02695</name>
</gene>